<dbReference type="WBParaSite" id="RSKR_0000614400.1">
    <property type="protein sequence ID" value="RSKR_0000614400.1"/>
    <property type="gene ID" value="RSKR_0000614400"/>
</dbReference>
<evidence type="ECO:0000313" key="1">
    <source>
        <dbReference type="Proteomes" id="UP000095286"/>
    </source>
</evidence>
<evidence type="ECO:0000313" key="2">
    <source>
        <dbReference type="WBParaSite" id="RSKR_0000614400.1"/>
    </source>
</evidence>
<proteinExistence type="predicted"/>
<reference evidence="2" key="1">
    <citation type="submission" date="2016-11" db="UniProtKB">
        <authorList>
            <consortium name="WormBaseParasite"/>
        </authorList>
    </citation>
    <scope>IDENTIFICATION</scope>
    <source>
        <strain evidence="2">KR3021</strain>
    </source>
</reference>
<name>A0AC35U088_9BILA</name>
<sequence length="528" mass="61283">MKVLFIFALLLGGCLANPIPVGQVIKFDETMTNIVGATSDNIKKQFQLKVPLGNIGVYSHLVYKVVCKTDNEVIYKERFASAIRFGTSEFGVASVKFDYEIIKYYTEFNCTFDFWGRELVEPFDEWHLQRSNFSYKNENKQLQFNEDLVVDNIKLVRIKAPRISGSSLGCRATVNNKLFEKIYPNSTLNYDCNGRSFTISSVNSSISYSLTIKYFSNYTVKYNLKFYQKSLLEYAFTNYTFTAEVYTNQSYISSIDENNQQIKFAFNLTDSGGNVQYGPLDGVDYYVSIQLISNYNAEIIFCYAGKLYPGNILSCLINDATLFDLWYMQVQIVVTAKIGNQFYTTYRSPLNDHVIGDNIIIKPKNVIRKKLLLNSSTDFKFGCIMPNKSLRGAELQAFYYLNNQVPDTFYILRNYISQARLKTFYSIETVNSIYYVKDSRNEFGDDFEVVCDYRKTGDKTNRHNLQLIYNLHRENGSKAKERKEIYAPKNLRKKRFGPFDYIFFEPSCILFMIFIMLVHWFIIDALSE</sequence>
<protein>
    <submittedName>
        <fullName evidence="2">Ig-like domain-containing protein</fullName>
    </submittedName>
</protein>
<accession>A0AC35U088</accession>
<organism evidence="1 2">
    <name type="scientific">Rhabditophanes sp. KR3021</name>
    <dbReference type="NCBI Taxonomy" id="114890"/>
    <lineage>
        <taxon>Eukaryota</taxon>
        <taxon>Metazoa</taxon>
        <taxon>Ecdysozoa</taxon>
        <taxon>Nematoda</taxon>
        <taxon>Chromadorea</taxon>
        <taxon>Rhabditida</taxon>
        <taxon>Tylenchina</taxon>
        <taxon>Panagrolaimomorpha</taxon>
        <taxon>Strongyloidoidea</taxon>
        <taxon>Alloionematidae</taxon>
        <taxon>Rhabditophanes</taxon>
    </lineage>
</organism>
<dbReference type="Proteomes" id="UP000095286">
    <property type="component" value="Unplaced"/>
</dbReference>